<gene>
    <name evidence="2" type="ORF">D3P04_05735</name>
</gene>
<keyword evidence="1" id="KW-0472">Membrane</keyword>
<reference evidence="3" key="1">
    <citation type="submission" date="2018-09" db="EMBL/GenBank/DDBJ databases">
        <title>Acidovorax cavernicola nov. sp. isolated from Gruta de las Maravillas (Aracena, Spain).</title>
        <authorList>
            <person name="Jurado V."/>
            <person name="Gutierrez-Patricio S."/>
            <person name="Gonzalez-Pimentel J.L."/>
            <person name="Miller A.Z."/>
            <person name="Laiz L."/>
            <person name="Saiz-Jimenez C."/>
        </authorList>
    </citation>
    <scope>NUCLEOTIDE SEQUENCE [LARGE SCALE GENOMIC DNA]</scope>
    <source>
        <strain evidence="3">1011MAR3C25</strain>
    </source>
</reference>
<dbReference type="AlphaFoldDB" id="A0A418T245"/>
<evidence type="ECO:0000256" key="1">
    <source>
        <dbReference type="SAM" id="Phobius"/>
    </source>
</evidence>
<organism evidence="2 3">
    <name type="scientific">Paracoccus onubensis</name>
    <dbReference type="NCBI Taxonomy" id="1675788"/>
    <lineage>
        <taxon>Bacteria</taxon>
        <taxon>Pseudomonadati</taxon>
        <taxon>Pseudomonadota</taxon>
        <taxon>Alphaproteobacteria</taxon>
        <taxon>Rhodobacterales</taxon>
        <taxon>Paracoccaceae</taxon>
        <taxon>Paracoccus</taxon>
    </lineage>
</organism>
<proteinExistence type="predicted"/>
<comment type="caution">
    <text evidence="2">The sequence shown here is derived from an EMBL/GenBank/DDBJ whole genome shotgun (WGS) entry which is preliminary data.</text>
</comment>
<sequence length="61" mass="6491">MLPARLVYMGFLICVTTMLPQAAAAVIAPDRQLLVPTGIFAAGQVMGALLCIPQLFFAARQ</sequence>
<name>A0A418T245_9RHOB</name>
<keyword evidence="3" id="KW-1185">Reference proteome</keyword>
<keyword evidence="1" id="KW-0812">Transmembrane</keyword>
<protein>
    <submittedName>
        <fullName evidence="2">Uncharacterized protein</fullName>
    </submittedName>
</protein>
<evidence type="ECO:0000313" key="2">
    <source>
        <dbReference type="EMBL" id="RJE87243.1"/>
    </source>
</evidence>
<dbReference type="Proteomes" id="UP000284202">
    <property type="component" value="Unassembled WGS sequence"/>
</dbReference>
<dbReference type="EMBL" id="QZCG01000003">
    <property type="protein sequence ID" value="RJE87243.1"/>
    <property type="molecule type" value="Genomic_DNA"/>
</dbReference>
<evidence type="ECO:0000313" key="3">
    <source>
        <dbReference type="Proteomes" id="UP000284202"/>
    </source>
</evidence>
<accession>A0A418T245</accession>
<feature type="transmembrane region" description="Helical" evidence="1">
    <location>
        <begin position="34"/>
        <end position="57"/>
    </location>
</feature>
<keyword evidence="1" id="KW-1133">Transmembrane helix</keyword>